<keyword evidence="2" id="KW-1185">Reference proteome</keyword>
<dbReference type="Proteomes" id="UP000490939">
    <property type="component" value="Unassembled WGS sequence"/>
</dbReference>
<sequence length="431" mass="48445">MDPLPGLAMIGTEVGLARQATDNDHFSSSTIAVDLLPIATQEPFSSLPSNNPFRRFSAFEILTEPDISDHSLNSPSRLDELPTYTEEIVPAYEGPHSHNQEPALSFCFYQVARKVQIITPATHATLTRPRYRISARSTTGIFSKKPSYTMTKLALPAEAASLDSKGEDVATMNFDRNGELPWMPRATVTHHVTNTGSTRHLIQAPNFSDWKLQKDGQTYAWCFSANPVSLVLVERSSMDTVARFTYSRLGTMATRGAEVGKMDFFGEDGILPQTWVEFVFATCVIVMQHWKSMGRHYKNEDMPRSASITGIGLTRERPPTSKKAFPFFQLPLEIREIIYGWVQGSPQTKLAVPIKPESHLLFPGNILLRINKQIYAEYTHLILSTSEIALDFISRDPTPREIYILRHAHKFVIRSPAPNPNPFSHVTRGER</sequence>
<protein>
    <submittedName>
        <fullName evidence="1">Uncharacterized protein</fullName>
    </submittedName>
</protein>
<proteinExistence type="predicted"/>
<dbReference type="AlphaFoldDB" id="A0A8H3V7Z2"/>
<accession>A0A8H3V7Z2</accession>
<evidence type="ECO:0000313" key="1">
    <source>
        <dbReference type="EMBL" id="KAE9982308.1"/>
    </source>
</evidence>
<reference evidence="1 2" key="1">
    <citation type="submission" date="2019-07" db="EMBL/GenBank/DDBJ databases">
        <title>Venturia inaequalis Genome Resource.</title>
        <authorList>
            <person name="Lichtner F.J."/>
        </authorList>
    </citation>
    <scope>NUCLEOTIDE SEQUENCE [LARGE SCALE GENOMIC DNA]</scope>
    <source>
        <strain evidence="1 2">DMI_063113</strain>
    </source>
</reference>
<gene>
    <name evidence="1" type="ORF">EG327_005896</name>
</gene>
<organism evidence="1 2">
    <name type="scientific">Venturia inaequalis</name>
    <name type="common">Apple scab fungus</name>
    <dbReference type="NCBI Taxonomy" id="5025"/>
    <lineage>
        <taxon>Eukaryota</taxon>
        <taxon>Fungi</taxon>
        <taxon>Dikarya</taxon>
        <taxon>Ascomycota</taxon>
        <taxon>Pezizomycotina</taxon>
        <taxon>Dothideomycetes</taxon>
        <taxon>Pleosporomycetidae</taxon>
        <taxon>Venturiales</taxon>
        <taxon>Venturiaceae</taxon>
        <taxon>Venturia</taxon>
    </lineage>
</organism>
<dbReference type="EMBL" id="WNWR01000341">
    <property type="protein sequence ID" value="KAE9982308.1"/>
    <property type="molecule type" value="Genomic_DNA"/>
</dbReference>
<comment type="caution">
    <text evidence="1">The sequence shown here is derived from an EMBL/GenBank/DDBJ whole genome shotgun (WGS) entry which is preliminary data.</text>
</comment>
<evidence type="ECO:0000313" key="2">
    <source>
        <dbReference type="Proteomes" id="UP000490939"/>
    </source>
</evidence>
<name>A0A8H3V7Z2_VENIN</name>